<comment type="caution">
    <text evidence="1">The sequence shown here is derived from an EMBL/GenBank/DDBJ whole genome shotgun (WGS) entry which is preliminary data.</text>
</comment>
<name>A0ABQ5FF62_9ASTR</name>
<organism evidence="1 2">
    <name type="scientific">Tanacetum coccineum</name>
    <dbReference type="NCBI Taxonomy" id="301880"/>
    <lineage>
        <taxon>Eukaryota</taxon>
        <taxon>Viridiplantae</taxon>
        <taxon>Streptophyta</taxon>
        <taxon>Embryophyta</taxon>
        <taxon>Tracheophyta</taxon>
        <taxon>Spermatophyta</taxon>
        <taxon>Magnoliopsida</taxon>
        <taxon>eudicotyledons</taxon>
        <taxon>Gunneridae</taxon>
        <taxon>Pentapetalae</taxon>
        <taxon>asterids</taxon>
        <taxon>campanulids</taxon>
        <taxon>Asterales</taxon>
        <taxon>Asteraceae</taxon>
        <taxon>Asteroideae</taxon>
        <taxon>Anthemideae</taxon>
        <taxon>Anthemidinae</taxon>
        <taxon>Tanacetum</taxon>
    </lineage>
</organism>
<keyword evidence="2" id="KW-1185">Reference proteome</keyword>
<gene>
    <name evidence="1" type="ORF">Tco_1005096</name>
</gene>
<sequence length="314" mass="36245">MVDMINQKRKYFAEQKAKARRNKPMTQVEQRTYMSTYLKNQGTWKLTQLKKLTFAELKEEFEKLTPKKQKIDDKDVPVTEEKVEGVKKKEPVKRIGKRKKQIARKGISVDKTAQDETKEMEAYMIDKVIDPSSGSDIRIDAIPTATKPPSILYRLVIEKYGANRSEEMYDKVLWSDLKTMFDPPLSASTIYMLADRKYPLSKDACQAMLNMKLQGGAKDEVCYQLLKMIKKQTSRTGYSKANGFGKDFSNPLMVDSLPKTVCCEKQRRIIAAKVLKSTRIIKSDPRTIIEFKLIKKQIKEVFWIQSSKAQTEES</sequence>
<proteinExistence type="predicted"/>
<dbReference type="EMBL" id="BQNB010017298">
    <property type="protein sequence ID" value="GJT61563.1"/>
    <property type="molecule type" value="Genomic_DNA"/>
</dbReference>
<protein>
    <submittedName>
        <fullName evidence="1">Uncharacterized protein</fullName>
    </submittedName>
</protein>
<dbReference type="Proteomes" id="UP001151760">
    <property type="component" value="Unassembled WGS sequence"/>
</dbReference>
<evidence type="ECO:0000313" key="1">
    <source>
        <dbReference type="EMBL" id="GJT61563.1"/>
    </source>
</evidence>
<accession>A0ABQ5FF62</accession>
<reference evidence="1" key="1">
    <citation type="journal article" date="2022" name="Int. J. Mol. Sci.">
        <title>Draft Genome of Tanacetum Coccineum: Genomic Comparison of Closely Related Tanacetum-Family Plants.</title>
        <authorList>
            <person name="Yamashiro T."/>
            <person name="Shiraishi A."/>
            <person name="Nakayama K."/>
            <person name="Satake H."/>
        </authorList>
    </citation>
    <scope>NUCLEOTIDE SEQUENCE</scope>
</reference>
<reference evidence="1" key="2">
    <citation type="submission" date="2022-01" db="EMBL/GenBank/DDBJ databases">
        <authorList>
            <person name="Yamashiro T."/>
            <person name="Shiraishi A."/>
            <person name="Satake H."/>
            <person name="Nakayama K."/>
        </authorList>
    </citation>
    <scope>NUCLEOTIDE SEQUENCE</scope>
</reference>
<evidence type="ECO:0000313" key="2">
    <source>
        <dbReference type="Proteomes" id="UP001151760"/>
    </source>
</evidence>